<dbReference type="AlphaFoldDB" id="A0A1V1P5D4"/>
<dbReference type="Gene3D" id="3.40.50.1010">
    <property type="entry name" value="5'-nuclease"/>
    <property type="match status" value="1"/>
</dbReference>
<dbReference type="Pfam" id="PF01850">
    <property type="entry name" value="PIN"/>
    <property type="match status" value="1"/>
</dbReference>
<evidence type="ECO:0000313" key="3">
    <source>
        <dbReference type="Proteomes" id="UP000189670"/>
    </source>
</evidence>
<reference evidence="3" key="1">
    <citation type="submission" date="2012-11" db="EMBL/GenBank/DDBJ databases">
        <authorList>
            <person name="Lucero-Rivera Y.E."/>
            <person name="Tovar-Ramirez D."/>
        </authorList>
    </citation>
    <scope>NUCLEOTIDE SEQUENCE [LARGE SCALE GENOMIC DNA]</scope>
    <source>
        <strain evidence="3">Araruama</strain>
    </source>
</reference>
<organism evidence="2 3">
    <name type="scientific">Candidatus Magnetoglobus multicellularis str. Araruama</name>
    <dbReference type="NCBI Taxonomy" id="890399"/>
    <lineage>
        <taxon>Bacteria</taxon>
        <taxon>Pseudomonadati</taxon>
        <taxon>Thermodesulfobacteriota</taxon>
        <taxon>Desulfobacteria</taxon>
        <taxon>Desulfobacterales</taxon>
        <taxon>Desulfobacteraceae</taxon>
        <taxon>Candidatus Magnetoglobus</taxon>
    </lineage>
</organism>
<evidence type="ECO:0000259" key="1">
    <source>
        <dbReference type="Pfam" id="PF01850"/>
    </source>
</evidence>
<dbReference type="EMBL" id="ATBP01000517">
    <property type="protein sequence ID" value="ETR69966.1"/>
    <property type="molecule type" value="Genomic_DNA"/>
</dbReference>
<gene>
    <name evidence="2" type="ORF">OMM_09158</name>
</gene>
<dbReference type="InterPro" id="IPR002716">
    <property type="entry name" value="PIN_dom"/>
</dbReference>
<feature type="domain" description="PIN" evidence="1">
    <location>
        <begin position="6"/>
        <end position="127"/>
    </location>
</feature>
<name>A0A1V1P5D4_9BACT</name>
<dbReference type="Proteomes" id="UP000189670">
    <property type="component" value="Unassembled WGS sequence"/>
</dbReference>
<dbReference type="SUPFAM" id="SSF88723">
    <property type="entry name" value="PIN domain-like"/>
    <property type="match status" value="1"/>
</dbReference>
<accession>A0A1V1P5D4</accession>
<dbReference type="InterPro" id="IPR029060">
    <property type="entry name" value="PIN-like_dom_sf"/>
</dbReference>
<evidence type="ECO:0000313" key="2">
    <source>
        <dbReference type="EMBL" id="ETR69966.1"/>
    </source>
</evidence>
<proteinExistence type="predicted"/>
<comment type="caution">
    <text evidence="2">The sequence shown here is derived from an EMBL/GenBank/DDBJ whole genome shotgun (WGS) entry which is preliminary data.</text>
</comment>
<protein>
    <submittedName>
        <fullName evidence="2">PilT protein-like protein</fullName>
    </submittedName>
</protein>
<sequence length="152" mass="17146">MKNEAYVFDTSALLAYIENEDGADIIENLILQVLNSEKDSIYISTVSMIETYYISIQEQGLKIAEERLRLIETLPFIQVSLTPNCTKIIGEIKAAKSMSFADCCIAGLSKIKKAVLVHKDPEFEQIENEVKQLKLPYKKNEVIDLINLTVTS</sequence>